<keyword evidence="2" id="KW-1185">Reference proteome</keyword>
<dbReference type="Proteomes" id="UP001501676">
    <property type="component" value="Unassembled WGS sequence"/>
</dbReference>
<comment type="caution">
    <text evidence="1">The sequence shown here is derived from an EMBL/GenBank/DDBJ whole genome shotgun (WGS) entry which is preliminary data.</text>
</comment>
<dbReference type="EMBL" id="BAAAYN010000053">
    <property type="protein sequence ID" value="GAA3396118.1"/>
    <property type="molecule type" value="Genomic_DNA"/>
</dbReference>
<accession>A0ABP6TAB4</accession>
<evidence type="ECO:0008006" key="3">
    <source>
        <dbReference type="Google" id="ProtNLM"/>
    </source>
</evidence>
<gene>
    <name evidence="1" type="ORF">GCM10020369_71640</name>
</gene>
<evidence type="ECO:0000313" key="1">
    <source>
        <dbReference type="EMBL" id="GAA3396118.1"/>
    </source>
</evidence>
<sequence length="157" mass="17448">MQRSPAALHRVAELARTRPGLHRRNEILAAAADVSGGAHSVLEREYPVDVEQAHGIPPGTRQRGIGKTRDDVHYDDYDTTVELDGRAVHRPAEAAWRDMRRDNVSAVRGDMTLRYGWEDVHTRPCEVAAEVAAVLRARGWRGQPTPCGPDCLVRVAR</sequence>
<protein>
    <recommendedName>
        <fullName evidence="3">DUF559 domain-containing protein</fullName>
    </recommendedName>
</protein>
<evidence type="ECO:0000313" key="2">
    <source>
        <dbReference type="Proteomes" id="UP001501676"/>
    </source>
</evidence>
<name>A0ABP6TAB4_9ACTN</name>
<organism evidence="1 2">
    <name type="scientific">Cryptosporangium minutisporangium</name>
    <dbReference type="NCBI Taxonomy" id="113569"/>
    <lineage>
        <taxon>Bacteria</taxon>
        <taxon>Bacillati</taxon>
        <taxon>Actinomycetota</taxon>
        <taxon>Actinomycetes</taxon>
        <taxon>Cryptosporangiales</taxon>
        <taxon>Cryptosporangiaceae</taxon>
        <taxon>Cryptosporangium</taxon>
    </lineage>
</organism>
<proteinExistence type="predicted"/>
<reference evidence="2" key="1">
    <citation type="journal article" date="2019" name="Int. J. Syst. Evol. Microbiol.">
        <title>The Global Catalogue of Microorganisms (GCM) 10K type strain sequencing project: providing services to taxonomists for standard genome sequencing and annotation.</title>
        <authorList>
            <consortium name="The Broad Institute Genomics Platform"/>
            <consortium name="The Broad Institute Genome Sequencing Center for Infectious Disease"/>
            <person name="Wu L."/>
            <person name="Ma J."/>
        </authorList>
    </citation>
    <scope>NUCLEOTIDE SEQUENCE [LARGE SCALE GENOMIC DNA]</scope>
    <source>
        <strain evidence="2">JCM 9458</strain>
    </source>
</reference>